<protein>
    <recommendedName>
        <fullName evidence="1">F-box domain-containing protein</fullName>
    </recommendedName>
</protein>
<dbReference type="InterPro" id="IPR032675">
    <property type="entry name" value="LRR_dom_sf"/>
</dbReference>
<keyword evidence="3" id="KW-1185">Reference proteome</keyword>
<dbReference type="Gene3D" id="3.80.10.10">
    <property type="entry name" value="Ribonuclease Inhibitor"/>
    <property type="match status" value="1"/>
</dbReference>
<evidence type="ECO:0000259" key="1">
    <source>
        <dbReference type="SMART" id="SM00256"/>
    </source>
</evidence>
<evidence type="ECO:0000313" key="3">
    <source>
        <dbReference type="Proteomes" id="UP001498398"/>
    </source>
</evidence>
<reference evidence="2 3" key="1">
    <citation type="submission" date="2024-01" db="EMBL/GenBank/DDBJ databases">
        <title>A draft genome for the cacao thread blight pathogen Marasmiellus scandens.</title>
        <authorList>
            <person name="Baruah I.K."/>
            <person name="Leung J."/>
            <person name="Bukari Y."/>
            <person name="Amoako-Attah I."/>
            <person name="Meinhardt L.W."/>
            <person name="Bailey B.A."/>
            <person name="Cohen S.P."/>
        </authorList>
    </citation>
    <scope>NUCLEOTIDE SEQUENCE [LARGE SCALE GENOMIC DNA]</scope>
    <source>
        <strain evidence="2 3">GH-19</strain>
    </source>
</reference>
<gene>
    <name evidence="2" type="ORF">VKT23_018100</name>
</gene>
<accession>A0ABR1IQL9</accession>
<dbReference type="SMART" id="SM00256">
    <property type="entry name" value="FBOX"/>
    <property type="match status" value="1"/>
</dbReference>
<dbReference type="Pfam" id="PF12937">
    <property type="entry name" value="F-box-like"/>
    <property type="match status" value="1"/>
</dbReference>
<comment type="caution">
    <text evidence="2">The sequence shown here is derived from an EMBL/GenBank/DDBJ whole genome shotgun (WGS) entry which is preliminary data.</text>
</comment>
<dbReference type="EMBL" id="JBANRG010000079">
    <property type="protein sequence ID" value="KAK7438486.1"/>
    <property type="molecule type" value="Genomic_DNA"/>
</dbReference>
<dbReference type="Gene3D" id="1.20.1280.50">
    <property type="match status" value="1"/>
</dbReference>
<dbReference type="SUPFAM" id="SSF81383">
    <property type="entry name" value="F-box domain"/>
    <property type="match status" value="1"/>
</dbReference>
<sequence length="538" mass="60910">MHQLFAVPELLHSIFKCLPRKDLVRCARVCQVWSEAALDILWYKVNFIEFTKSLSSVKTDTEPSRRCYVFDPPPGVKAWSRFESKYASRVRQFSCNLFMALAPLLDQLRKIRSSSSQVFPGLRTLTWRTSGHAFGDAIMFMHSQVTECSFSGRESTIGLSDFLLWTEAVPVHMPLLISLRLDCDPKPEFPGPLSATLLNLACLVDVTVPPFEDISQILWSLSSLLKLRALKIRTSYRSNSVVSSLGDVSYREGAFSNMELFRIDVNAYSVLCPFLNHCALHRLRTIQVSSVGGDQSLSHLLQAISRSCPVVTEIVISYKSPNEVSLLDASISFSSIEDILICPQITCFRLETPYLLEIDDHEIQKIAVAWPQIENLDLNPNPHIKRPTDKKLSLWAAFILTRMCPNLRHLGLHINVPSVQTPSFSTSSLPICVRGADAKMTSLRCLDLGNGCAFIPGDEYDFAELLGQICDAECRLDCHINADHVDDEEDYLDLQARWRNVVRVFPRFSRMHSAMREMEWRLDSLEHEVKSYRASGCN</sequence>
<organism evidence="2 3">
    <name type="scientific">Marasmiellus scandens</name>
    <dbReference type="NCBI Taxonomy" id="2682957"/>
    <lineage>
        <taxon>Eukaryota</taxon>
        <taxon>Fungi</taxon>
        <taxon>Dikarya</taxon>
        <taxon>Basidiomycota</taxon>
        <taxon>Agaricomycotina</taxon>
        <taxon>Agaricomycetes</taxon>
        <taxon>Agaricomycetidae</taxon>
        <taxon>Agaricales</taxon>
        <taxon>Marasmiineae</taxon>
        <taxon>Omphalotaceae</taxon>
        <taxon>Marasmiellus</taxon>
    </lineage>
</organism>
<evidence type="ECO:0000313" key="2">
    <source>
        <dbReference type="EMBL" id="KAK7438486.1"/>
    </source>
</evidence>
<proteinExistence type="predicted"/>
<feature type="domain" description="F-box" evidence="1">
    <location>
        <begin position="7"/>
        <end position="45"/>
    </location>
</feature>
<dbReference type="Proteomes" id="UP001498398">
    <property type="component" value="Unassembled WGS sequence"/>
</dbReference>
<dbReference type="InterPro" id="IPR001810">
    <property type="entry name" value="F-box_dom"/>
</dbReference>
<name>A0ABR1IQL9_9AGAR</name>
<dbReference type="SUPFAM" id="SSF52047">
    <property type="entry name" value="RNI-like"/>
    <property type="match status" value="1"/>
</dbReference>
<dbReference type="InterPro" id="IPR036047">
    <property type="entry name" value="F-box-like_dom_sf"/>
</dbReference>